<organism evidence="2 3">
    <name type="scientific">Pseudomonas luteola</name>
    <dbReference type="NCBI Taxonomy" id="47886"/>
    <lineage>
        <taxon>Bacteria</taxon>
        <taxon>Pseudomonadati</taxon>
        <taxon>Pseudomonadota</taxon>
        <taxon>Gammaproteobacteria</taxon>
        <taxon>Pseudomonadales</taxon>
        <taxon>Pseudomonadaceae</taxon>
        <taxon>Pseudomonas</taxon>
    </lineage>
</organism>
<dbReference type="GO" id="GO:0016788">
    <property type="term" value="F:hydrolase activity, acting on ester bonds"/>
    <property type="evidence" value="ECO:0007669"/>
    <property type="project" value="InterPro"/>
</dbReference>
<keyword evidence="2" id="KW-0378">Hydrolase</keyword>
<dbReference type="EC" id="3.1.21.-" evidence="2"/>
<dbReference type="EMBL" id="UAUF01000002">
    <property type="protein sequence ID" value="SPZ00285.1"/>
    <property type="molecule type" value="Genomic_DNA"/>
</dbReference>
<dbReference type="PANTHER" id="PTHR46124:SF2">
    <property type="entry name" value="D-AMINOACYL-TRNA DEACYLASE"/>
    <property type="match status" value="1"/>
</dbReference>
<evidence type="ECO:0000256" key="1">
    <source>
        <dbReference type="PIRSR" id="PIRSR005902-1"/>
    </source>
</evidence>
<dbReference type="GO" id="GO:0046872">
    <property type="term" value="F:metal ion binding"/>
    <property type="evidence" value="ECO:0007669"/>
    <property type="project" value="UniProtKB-KW"/>
</dbReference>
<dbReference type="PANTHER" id="PTHR46124">
    <property type="entry name" value="D-AMINOACYL-TRNA DEACYLASE"/>
    <property type="match status" value="1"/>
</dbReference>
<dbReference type="Pfam" id="PF01026">
    <property type="entry name" value="TatD_DNase"/>
    <property type="match status" value="1"/>
</dbReference>
<feature type="binding site" evidence="1">
    <location>
        <position position="84"/>
    </location>
    <ligand>
        <name>a divalent metal cation</name>
        <dbReference type="ChEBI" id="CHEBI:60240"/>
        <label>1</label>
    </ligand>
</feature>
<feature type="binding site" evidence="1">
    <location>
        <position position="146"/>
    </location>
    <ligand>
        <name>a divalent metal cation</name>
        <dbReference type="ChEBI" id="CHEBI:60240"/>
        <label>2</label>
    </ligand>
</feature>
<protein>
    <submittedName>
        <fullName evidence="2">TatD-related deoxyribonuclease</fullName>
        <ecNumber evidence="2">3.1.21.-</ecNumber>
    </submittedName>
</protein>
<feature type="binding site" evidence="1">
    <location>
        <position position="7"/>
    </location>
    <ligand>
        <name>a divalent metal cation</name>
        <dbReference type="ChEBI" id="CHEBI:60240"/>
        <label>1</label>
    </ligand>
</feature>
<dbReference type="AlphaFoldDB" id="A0A2X2CJD5"/>
<feature type="binding site" evidence="1">
    <location>
        <position position="122"/>
    </location>
    <ligand>
        <name>a divalent metal cation</name>
        <dbReference type="ChEBI" id="CHEBI:60240"/>
        <label>2</label>
    </ligand>
</feature>
<feature type="binding site" evidence="1">
    <location>
        <position position="194"/>
    </location>
    <ligand>
        <name>a divalent metal cation</name>
        <dbReference type="ChEBI" id="CHEBI:60240"/>
        <label>1</label>
    </ligand>
</feature>
<feature type="binding site" evidence="1">
    <location>
        <position position="5"/>
    </location>
    <ligand>
        <name>a divalent metal cation</name>
        <dbReference type="ChEBI" id="CHEBI:60240"/>
        <label>1</label>
    </ligand>
</feature>
<dbReference type="RefSeq" id="WP_073450847.1">
    <property type="nucleotide sequence ID" value="NZ_FQYS01000029.1"/>
</dbReference>
<dbReference type="PIRSF" id="PIRSF005902">
    <property type="entry name" value="DNase_TatD"/>
    <property type="match status" value="1"/>
</dbReference>
<dbReference type="SUPFAM" id="SSF51556">
    <property type="entry name" value="Metallo-dependent hydrolases"/>
    <property type="match status" value="1"/>
</dbReference>
<name>A0A2X2CJD5_PSELU</name>
<accession>A0A2X2CJD5</accession>
<dbReference type="InterPro" id="IPR049677">
    <property type="entry name" value="QatD"/>
</dbReference>
<evidence type="ECO:0000313" key="2">
    <source>
        <dbReference type="EMBL" id="SPZ00285.1"/>
    </source>
</evidence>
<dbReference type="NCBIfam" id="NF041926">
    <property type="entry name" value="QatD"/>
    <property type="match status" value="1"/>
</dbReference>
<dbReference type="InterPro" id="IPR032466">
    <property type="entry name" value="Metal_Hydrolase"/>
</dbReference>
<sequence>MIDFHCHVDLYPRARDIHAETLSRNAFTWLVTTSPKAFQATSSVLGHHETMLISPGLHPEIVGERFQELDLLTELIDGAIAVGEIGLDGSKRYAPSYLKQKQVFAAAVKRCHDVGGRALSIHSRQAVPDVLAVLSEFPNHGIPVLHWFTGTVSELKVAAGQGCWFSIGPAAFNSAAGKALAKKLPKDRVLPESDGPFAQLEGRPVMPWDFNITVNLLSEAWALPPMEVQNQLLSNAKALLSQMGCKASAHIPHPIIPNSAALS</sequence>
<dbReference type="Proteomes" id="UP000250443">
    <property type="component" value="Unassembled WGS sequence"/>
</dbReference>
<keyword evidence="1" id="KW-0479">Metal-binding</keyword>
<gene>
    <name evidence="2" type="primary">ycfH_1</name>
    <name evidence="2" type="ORF">NCTC11842_00434</name>
</gene>
<dbReference type="Gene3D" id="3.20.20.140">
    <property type="entry name" value="Metal-dependent hydrolases"/>
    <property type="match status" value="1"/>
</dbReference>
<reference evidence="2 3" key="1">
    <citation type="submission" date="2018-06" db="EMBL/GenBank/DDBJ databases">
        <authorList>
            <consortium name="Pathogen Informatics"/>
            <person name="Doyle S."/>
        </authorList>
    </citation>
    <scope>NUCLEOTIDE SEQUENCE [LARGE SCALE GENOMIC DNA]</scope>
    <source>
        <strain evidence="2 3">NCTC11842</strain>
    </source>
</reference>
<dbReference type="InterPro" id="IPR001130">
    <property type="entry name" value="TatD-like"/>
</dbReference>
<proteinExistence type="predicted"/>
<evidence type="ECO:0000313" key="3">
    <source>
        <dbReference type="Proteomes" id="UP000250443"/>
    </source>
</evidence>